<dbReference type="SUPFAM" id="SSF56784">
    <property type="entry name" value="HAD-like"/>
    <property type="match status" value="1"/>
</dbReference>
<proteinExistence type="predicted"/>
<reference evidence="1 2" key="1">
    <citation type="journal article" date="2015" name="Appl. Environ. Microbiol.">
        <title>Nanoarchaeota, Their Sulfolobales Host, and Nanoarchaeota Virus Distribution across Yellowstone National Park Hot Springs.</title>
        <authorList>
            <person name="Munson-McGee J.H."/>
            <person name="Field E.K."/>
            <person name="Bateson M."/>
            <person name="Rooney C."/>
            <person name="Stepanauskas R."/>
            <person name="Young M.J."/>
        </authorList>
    </citation>
    <scope>NUCLEOTIDE SEQUENCE [LARGE SCALE GENOMIC DNA]</scope>
    <source>
        <strain evidence="1">SCGC AB-777_O03</strain>
    </source>
</reference>
<accession>A0A2T9WSD8</accession>
<gene>
    <name evidence="1" type="ORF">DDW05_02405</name>
</gene>
<sequence>MIISLDYDGTLVDSYTVIPLIYEKIREELNLYEGFTEAMLAVEDLGDYFGIFERGKWIRFLIKDSPDEIIEYYWKMRSENQIILPGTIEFLEKYKNRDLYLVTSTDDTKDIKIKRIKKTNLDKYFKDILVYGTEEFKTIIDVFEYLIDIDRDIIYIDDKNTNLYQIKNKLNIKLFKRIYYPPYPLKLAWYYPEIDLPKIINIFEIEKYIRL</sequence>
<evidence type="ECO:0000313" key="1">
    <source>
        <dbReference type="EMBL" id="PVU70748.1"/>
    </source>
</evidence>
<dbReference type="Gene3D" id="1.10.150.520">
    <property type="match status" value="1"/>
</dbReference>
<name>A0A2T9WSD8_NANST</name>
<organism evidence="1 2">
    <name type="scientific">Nanobsidianus stetteri</name>
    <dbReference type="NCBI Taxonomy" id="1294122"/>
    <lineage>
        <taxon>Archaea</taxon>
        <taxon>Nanobdellota</taxon>
        <taxon>Candidatus Nanoarchaeia</taxon>
        <taxon>Nanoarchaeales</taxon>
        <taxon>Nanopusillaceae</taxon>
        <taxon>Candidatus Nanobsidianus</taxon>
    </lineage>
</organism>
<evidence type="ECO:0000313" key="2">
    <source>
        <dbReference type="Proteomes" id="UP000245908"/>
    </source>
</evidence>
<dbReference type="EMBL" id="QEFH01000019">
    <property type="protein sequence ID" value="PVU70748.1"/>
    <property type="molecule type" value="Genomic_DNA"/>
</dbReference>
<dbReference type="Gene3D" id="3.40.50.1000">
    <property type="entry name" value="HAD superfamily/HAD-like"/>
    <property type="match status" value="1"/>
</dbReference>
<dbReference type="Pfam" id="PF13419">
    <property type="entry name" value="HAD_2"/>
    <property type="match status" value="1"/>
</dbReference>
<dbReference type="InterPro" id="IPR023214">
    <property type="entry name" value="HAD_sf"/>
</dbReference>
<comment type="caution">
    <text evidence="1">The sequence shown here is derived from an EMBL/GenBank/DDBJ whole genome shotgun (WGS) entry which is preliminary data.</text>
</comment>
<protein>
    <submittedName>
        <fullName evidence="1">Uncharacterized protein</fullName>
    </submittedName>
</protein>
<dbReference type="InterPro" id="IPR041492">
    <property type="entry name" value="HAD_2"/>
</dbReference>
<dbReference type="AlphaFoldDB" id="A0A2T9WSD8"/>
<dbReference type="InterPro" id="IPR036412">
    <property type="entry name" value="HAD-like_sf"/>
</dbReference>
<dbReference type="Proteomes" id="UP000245908">
    <property type="component" value="Unassembled WGS sequence"/>
</dbReference>